<reference evidence="2" key="1">
    <citation type="submission" date="2022-11" db="UniProtKB">
        <authorList>
            <consortium name="WormBaseParasite"/>
        </authorList>
    </citation>
    <scope>IDENTIFICATION</scope>
</reference>
<protein>
    <submittedName>
        <fullName evidence="2">Uncharacterized protein</fullName>
    </submittedName>
</protein>
<name>A0A915I4H6_ROMCU</name>
<dbReference type="AlphaFoldDB" id="A0A915I4H6"/>
<accession>A0A915I4H6</accession>
<keyword evidence="1" id="KW-1185">Reference proteome</keyword>
<sequence length="72" mass="8357">MPTLIPFYDVCNDIQNITSQENLLQFFKRLSENSNSLPSNQLVNEDFDDDMTVNEENNEADQINLSDEETKK</sequence>
<evidence type="ECO:0000313" key="1">
    <source>
        <dbReference type="Proteomes" id="UP000887565"/>
    </source>
</evidence>
<organism evidence="1 2">
    <name type="scientific">Romanomermis culicivorax</name>
    <name type="common">Nematode worm</name>
    <dbReference type="NCBI Taxonomy" id="13658"/>
    <lineage>
        <taxon>Eukaryota</taxon>
        <taxon>Metazoa</taxon>
        <taxon>Ecdysozoa</taxon>
        <taxon>Nematoda</taxon>
        <taxon>Enoplea</taxon>
        <taxon>Dorylaimia</taxon>
        <taxon>Mermithida</taxon>
        <taxon>Mermithoidea</taxon>
        <taxon>Mermithidae</taxon>
        <taxon>Romanomermis</taxon>
    </lineage>
</organism>
<proteinExistence type="predicted"/>
<dbReference type="WBParaSite" id="nRc.2.0.1.t09033-RA">
    <property type="protein sequence ID" value="nRc.2.0.1.t09033-RA"/>
    <property type="gene ID" value="nRc.2.0.1.g09033"/>
</dbReference>
<evidence type="ECO:0000313" key="2">
    <source>
        <dbReference type="WBParaSite" id="nRc.2.0.1.t09033-RA"/>
    </source>
</evidence>
<dbReference type="Proteomes" id="UP000887565">
    <property type="component" value="Unplaced"/>
</dbReference>